<comment type="function">
    <text evidence="7">Component of the SMC5-SMC6 complex, that promotes sister chromatid alignment after DNA damage and facilitates double-stranded DNA breaks (DSBs) repair via homologous recombination between sister chromatids.</text>
</comment>
<feature type="domain" description="Nse4/EID protein Nse3/MAGE-binding" evidence="10">
    <location>
        <begin position="70"/>
        <end position="123"/>
    </location>
</feature>
<evidence type="ECO:0000313" key="12">
    <source>
        <dbReference type="Proteomes" id="UP001362999"/>
    </source>
</evidence>
<evidence type="ECO:0000256" key="3">
    <source>
        <dbReference type="ARBA" id="ARBA00022763"/>
    </source>
</evidence>
<evidence type="ECO:0000256" key="6">
    <source>
        <dbReference type="ARBA" id="ARBA00023242"/>
    </source>
</evidence>
<feature type="domain" description="Non-structural maintenance of chromosome element 4 C-terminal" evidence="9">
    <location>
        <begin position="215"/>
        <end position="301"/>
    </location>
</feature>
<evidence type="ECO:0000256" key="5">
    <source>
        <dbReference type="ARBA" id="ARBA00023204"/>
    </source>
</evidence>
<evidence type="ECO:0000256" key="2">
    <source>
        <dbReference type="ARBA" id="ARBA00008997"/>
    </source>
</evidence>
<dbReference type="Pfam" id="PF15412">
    <property type="entry name" value="Nse4-Nse3_bdg"/>
    <property type="match status" value="1"/>
</dbReference>
<sequence>MSPQPSQSIKKDLAYDPDQDPEEIREIRRAYYELHEILADSGQHKKLEAHLQCADQIFDKVKRTQEALLDSSFFSKTVDLETRRARDLKFGTGIFDVNDFVLRLVAFMGGYKPPEDVSSDDSDIEESDLPLDWRKIGHRVLAKSRRVPAAAFMLGPISIEQKKRAPNKRRARLEKDPNDERRPQEIREVDIARAENETTKNVQAMLMKLDEVERINMFYLVINPQSFAQSVENVFYLSFLIREAKVAFEVEDSGEPVVFATEPPSDDEREKGVRSRQLIFDFDMATWKRAIEVFKIEQSFIPTRPAARTRLGNQWYG</sequence>
<evidence type="ECO:0000259" key="9">
    <source>
        <dbReference type="Pfam" id="PF08743"/>
    </source>
</evidence>
<keyword evidence="5 7" id="KW-0234">DNA repair</keyword>
<evidence type="ECO:0000256" key="4">
    <source>
        <dbReference type="ARBA" id="ARBA00023172"/>
    </source>
</evidence>
<dbReference type="InterPro" id="IPR027786">
    <property type="entry name" value="Nse4/EID"/>
</dbReference>
<keyword evidence="12" id="KW-1185">Reference proteome</keyword>
<evidence type="ECO:0000256" key="1">
    <source>
        <dbReference type="ARBA" id="ARBA00004123"/>
    </source>
</evidence>
<keyword evidence="4 7" id="KW-0233">DNA recombination</keyword>
<comment type="subunit">
    <text evidence="7">Component of the SMC5-SMC6 complex.</text>
</comment>
<dbReference type="Proteomes" id="UP001362999">
    <property type="component" value="Unassembled WGS sequence"/>
</dbReference>
<dbReference type="InterPro" id="IPR014854">
    <property type="entry name" value="Nse4_C"/>
</dbReference>
<dbReference type="EMBL" id="JAWWNJ010000005">
    <property type="protein sequence ID" value="KAK7055600.1"/>
    <property type="molecule type" value="Genomic_DNA"/>
</dbReference>
<dbReference type="GO" id="GO:0005634">
    <property type="term" value="C:nucleus"/>
    <property type="evidence" value="ECO:0007669"/>
    <property type="project" value="UniProtKB-SubCell"/>
</dbReference>
<dbReference type="GO" id="GO:0006310">
    <property type="term" value="P:DNA recombination"/>
    <property type="evidence" value="ECO:0007669"/>
    <property type="project" value="UniProtKB-UniRule"/>
</dbReference>
<gene>
    <name evidence="11" type="ORF">R3P38DRAFT_2682069</name>
</gene>
<dbReference type="InterPro" id="IPR029225">
    <property type="entry name" value="Nse4_Nse3-bd"/>
</dbReference>
<dbReference type="PANTHER" id="PTHR16140:SF0">
    <property type="entry name" value="NON-STRUCTURAL MAINTENANCE OF CHROMOSOMES ELEMENT 4"/>
    <property type="match status" value="1"/>
</dbReference>
<feature type="compositionally biased region" description="Basic and acidic residues" evidence="8">
    <location>
        <begin position="173"/>
        <end position="183"/>
    </location>
</feature>
<keyword evidence="3 7" id="KW-0227">DNA damage</keyword>
<feature type="region of interest" description="Disordered" evidence="8">
    <location>
        <begin position="163"/>
        <end position="183"/>
    </location>
</feature>
<dbReference type="PANTHER" id="PTHR16140">
    <property type="entry name" value="NON-STRUCTURAL MAINTENANCE OF CHROMOSOMES ELEMENT 4"/>
    <property type="match status" value="1"/>
</dbReference>
<comment type="caution">
    <text evidence="11">The sequence shown here is derived from an EMBL/GenBank/DDBJ whole genome shotgun (WGS) entry which is preliminary data.</text>
</comment>
<comment type="subcellular location">
    <subcellularLocation>
        <location evidence="1 7">Nucleus</location>
    </subcellularLocation>
</comment>
<accession>A0AAW0DW63</accession>
<evidence type="ECO:0000313" key="11">
    <source>
        <dbReference type="EMBL" id="KAK7055600.1"/>
    </source>
</evidence>
<protein>
    <recommendedName>
        <fullName evidence="7">Non-structural maintenance of chromosomes element 4</fullName>
    </recommendedName>
</protein>
<proteinExistence type="inferred from homology"/>
<organism evidence="11 12">
    <name type="scientific">Favolaschia claudopus</name>
    <dbReference type="NCBI Taxonomy" id="2862362"/>
    <lineage>
        <taxon>Eukaryota</taxon>
        <taxon>Fungi</taxon>
        <taxon>Dikarya</taxon>
        <taxon>Basidiomycota</taxon>
        <taxon>Agaricomycotina</taxon>
        <taxon>Agaricomycetes</taxon>
        <taxon>Agaricomycetidae</taxon>
        <taxon>Agaricales</taxon>
        <taxon>Marasmiineae</taxon>
        <taxon>Mycenaceae</taxon>
        <taxon>Favolaschia</taxon>
    </lineage>
</organism>
<evidence type="ECO:0000259" key="10">
    <source>
        <dbReference type="Pfam" id="PF15412"/>
    </source>
</evidence>
<evidence type="ECO:0000256" key="7">
    <source>
        <dbReference type="RuleBase" id="RU365071"/>
    </source>
</evidence>
<reference evidence="11 12" key="1">
    <citation type="journal article" date="2024" name="J Genomics">
        <title>Draft genome sequencing and assembly of Favolaschia claudopus CIRM-BRFM 2984 isolated from oak limbs.</title>
        <authorList>
            <person name="Navarro D."/>
            <person name="Drula E."/>
            <person name="Chaduli D."/>
            <person name="Cazenave R."/>
            <person name="Ahrendt S."/>
            <person name="Wang J."/>
            <person name="Lipzen A."/>
            <person name="Daum C."/>
            <person name="Barry K."/>
            <person name="Grigoriev I.V."/>
            <person name="Favel A."/>
            <person name="Rosso M.N."/>
            <person name="Martin F."/>
        </authorList>
    </citation>
    <scope>NUCLEOTIDE SEQUENCE [LARGE SCALE GENOMIC DNA]</scope>
    <source>
        <strain evidence="11 12">CIRM-BRFM 2984</strain>
    </source>
</reference>
<comment type="similarity">
    <text evidence="2 7">Belongs to the NSE4 family.</text>
</comment>
<dbReference type="Pfam" id="PF08743">
    <property type="entry name" value="Nse4_C"/>
    <property type="match status" value="1"/>
</dbReference>
<dbReference type="GO" id="GO:0030915">
    <property type="term" value="C:Smc5-Smc6 complex"/>
    <property type="evidence" value="ECO:0007669"/>
    <property type="project" value="UniProtKB-UniRule"/>
</dbReference>
<feature type="region of interest" description="Disordered" evidence="8">
    <location>
        <begin position="1"/>
        <end position="20"/>
    </location>
</feature>
<dbReference type="AlphaFoldDB" id="A0AAW0DW63"/>
<evidence type="ECO:0000256" key="8">
    <source>
        <dbReference type="SAM" id="MobiDB-lite"/>
    </source>
</evidence>
<dbReference type="GO" id="GO:0006281">
    <property type="term" value="P:DNA repair"/>
    <property type="evidence" value="ECO:0007669"/>
    <property type="project" value="UniProtKB-UniRule"/>
</dbReference>
<name>A0AAW0DW63_9AGAR</name>
<keyword evidence="6 7" id="KW-0539">Nucleus</keyword>